<protein>
    <recommendedName>
        <fullName evidence="5">DUF5642 domain-containing protein</fullName>
    </recommendedName>
</protein>
<accession>A0A1X0D8C0</accession>
<reference evidence="3 4" key="1">
    <citation type="submission" date="2016-12" db="EMBL/GenBank/DDBJ databases">
        <title>The new phylogeny of genus Mycobacterium.</title>
        <authorList>
            <person name="Tortoli E."/>
            <person name="Trovato A."/>
            <person name="Cirillo D.M."/>
        </authorList>
    </citation>
    <scope>NUCLEOTIDE SEQUENCE [LARGE SCALE GENOMIC DNA]</scope>
    <source>
        <strain evidence="3 4">DSM 45130</strain>
    </source>
</reference>
<feature type="region of interest" description="Disordered" evidence="1">
    <location>
        <begin position="1"/>
        <end position="57"/>
    </location>
</feature>
<evidence type="ECO:0000256" key="2">
    <source>
        <dbReference type="SAM" id="Phobius"/>
    </source>
</evidence>
<feature type="compositionally biased region" description="Pro residues" evidence="1">
    <location>
        <begin position="44"/>
        <end position="56"/>
    </location>
</feature>
<keyword evidence="2" id="KW-0472">Membrane</keyword>
<feature type="transmembrane region" description="Helical" evidence="2">
    <location>
        <begin position="64"/>
        <end position="86"/>
    </location>
</feature>
<evidence type="ECO:0000256" key="1">
    <source>
        <dbReference type="SAM" id="MobiDB-lite"/>
    </source>
</evidence>
<keyword evidence="4" id="KW-1185">Reference proteome</keyword>
<dbReference type="Proteomes" id="UP000192801">
    <property type="component" value="Unassembled WGS sequence"/>
</dbReference>
<comment type="caution">
    <text evidence="3">The sequence shown here is derived from an EMBL/GenBank/DDBJ whole genome shotgun (WGS) entry which is preliminary data.</text>
</comment>
<proteinExistence type="predicted"/>
<dbReference type="EMBL" id="MVHS01000035">
    <property type="protein sequence ID" value="ORA68588.1"/>
    <property type="molecule type" value="Genomic_DNA"/>
</dbReference>
<keyword evidence="2" id="KW-1133">Transmembrane helix</keyword>
<evidence type="ECO:0000313" key="4">
    <source>
        <dbReference type="Proteomes" id="UP000192801"/>
    </source>
</evidence>
<name>A0A1X0D8C0_9MYCO</name>
<sequence>MGSMTGPWDPQAGGPSGNPWPGQPGAPQPGPDQPGDPSAQYPPGWQPAPGTAPPPAAKGRSTKFWLIGGGVVFVVAAVVIAMIAVLTATKSKPDITDLTASMLLTENEFPSVDGGRYKQRGVKSVDEESTDRCPWGGKGQTAQATLDGSGKTREFRTMLALIDPTPDPAAAPRCVSSDAETINVTGLPSGVVAVSDPQDASVELTAVGLVRGVLVAAEVHNPDNSMDQAKSDLVAVYNAQANKLNKA</sequence>
<feature type="region of interest" description="Disordered" evidence="1">
    <location>
        <begin position="120"/>
        <end position="149"/>
    </location>
</feature>
<dbReference type="AlphaFoldDB" id="A0A1X0D8C0"/>
<feature type="compositionally biased region" description="Pro residues" evidence="1">
    <location>
        <begin position="21"/>
        <end position="34"/>
    </location>
</feature>
<evidence type="ECO:0000313" key="3">
    <source>
        <dbReference type="EMBL" id="ORA68588.1"/>
    </source>
</evidence>
<gene>
    <name evidence="3" type="ORF">BST26_14190</name>
</gene>
<keyword evidence="2" id="KW-0812">Transmembrane</keyword>
<evidence type="ECO:0008006" key="5">
    <source>
        <dbReference type="Google" id="ProtNLM"/>
    </source>
</evidence>
<organism evidence="3 4">
    <name type="scientific">Mycolicibacterium insubricum</name>
    <dbReference type="NCBI Taxonomy" id="444597"/>
    <lineage>
        <taxon>Bacteria</taxon>
        <taxon>Bacillati</taxon>
        <taxon>Actinomycetota</taxon>
        <taxon>Actinomycetes</taxon>
        <taxon>Mycobacteriales</taxon>
        <taxon>Mycobacteriaceae</taxon>
        <taxon>Mycolicibacterium</taxon>
    </lineage>
</organism>